<proteinExistence type="predicted"/>
<name>A0AA35VYP8_LACSI</name>
<gene>
    <name evidence="1" type="ORF">LSALG_LOCUS10240</name>
</gene>
<protein>
    <submittedName>
        <fullName evidence="1">Uncharacterized protein</fullName>
    </submittedName>
</protein>
<dbReference type="AlphaFoldDB" id="A0AA35VYP8"/>
<dbReference type="EMBL" id="OX465077">
    <property type="protein sequence ID" value="CAI9269893.1"/>
    <property type="molecule type" value="Genomic_DNA"/>
</dbReference>
<dbReference type="Proteomes" id="UP001177003">
    <property type="component" value="Chromosome 1"/>
</dbReference>
<accession>A0AA35VYP8</accession>
<sequence>MRVEEQNLFESRIIFKNTLRSMQSTLLLKWTKGGSQVRFTHTNRVANLPTLPPTITASSSLVMSQVQAQFMASRATNIEANDDGLDFRFSHPFINRRSPVNAYIITHKQLYPSK</sequence>
<keyword evidence="2" id="KW-1185">Reference proteome</keyword>
<reference evidence="1" key="1">
    <citation type="submission" date="2023-04" db="EMBL/GenBank/DDBJ databases">
        <authorList>
            <person name="Vijverberg K."/>
            <person name="Xiong W."/>
            <person name="Schranz E."/>
        </authorList>
    </citation>
    <scope>NUCLEOTIDE SEQUENCE</scope>
</reference>
<evidence type="ECO:0000313" key="1">
    <source>
        <dbReference type="EMBL" id="CAI9269893.1"/>
    </source>
</evidence>
<organism evidence="1 2">
    <name type="scientific">Lactuca saligna</name>
    <name type="common">Willowleaf lettuce</name>
    <dbReference type="NCBI Taxonomy" id="75948"/>
    <lineage>
        <taxon>Eukaryota</taxon>
        <taxon>Viridiplantae</taxon>
        <taxon>Streptophyta</taxon>
        <taxon>Embryophyta</taxon>
        <taxon>Tracheophyta</taxon>
        <taxon>Spermatophyta</taxon>
        <taxon>Magnoliopsida</taxon>
        <taxon>eudicotyledons</taxon>
        <taxon>Gunneridae</taxon>
        <taxon>Pentapetalae</taxon>
        <taxon>asterids</taxon>
        <taxon>campanulids</taxon>
        <taxon>Asterales</taxon>
        <taxon>Asteraceae</taxon>
        <taxon>Cichorioideae</taxon>
        <taxon>Cichorieae</taxon>
        <taxon>Lactucinae</taxon>
        <taxon>Lactuca</taxon>
    </lineage>
</organism>
<evidence type="ECO:0000313" key="2">
    <source>
        <dbReference type="Proteomes" id="UP001177003"/>
    </source>
</evidence>